<dbReference type="Pfam" id="PF00072">
    <property type="entry name" value="Response_reg"/>
    <property type="match status" value="1"/>
</dbReference>
<evidence type="ECO:0000259" key="10">
    <source>
        <dbReference type="PROSITE" id="PS50110"/>
    </source>
</evidence>
<dbReference type="GO" id="GO:0006355">
    <property type="term" value="P:regulation of DNA-templated transcription"/>
    <property type="evidence" value="ECO:0007669"/>
    <property type="project" value="InterPro"/>
</dbReference>
<dbReference type="SMART" id="SM00448">
    <property type="entry name" value="REC"/>
    <property type="match status" value="1"/>
</dbReference>
<dbReference type="CDD" id="cd17574">
    <property type="entry name" value="REC_OmpR"/>
    <property type="match status" value="1"/>
</dbReference>
<evidence type="ECO:0000313" key="12">
    <source>
        <dbReference type="EMBL" id="RDY29355.1"/>
    </source>
</evidence>
<keyword evidence="6" id="KW-0804">Transcription</keyword>
<dbReference type="CDD" id="cd00383">
    <property type="entry name" value="trans_reg_C"/>
    <property type="match status" value="1"/>
</dbReference>
<dbReference type="RefSeq" id="WP_094367980.1">
    <property type="nucleotide sequence ID" value="NZ_NOJY02000002.1"/>
</dbReference>
<feature type="domain" description="Response regulatory" evidence="10">
    <location>
        <begin position="2"/>
        <end position="115"/>
    </location>
</feature>
<dbReference type="GO" id="GO:0000156">
    <property type="term" value="F:phosphorelay response regulator activity"/>
    <property type="evidence" value="ECO:0007669"/>
    <property type="project" value="TreeGrafter"/>
</dbReference>
<dbReference type="PANTHER" id="PTHR48111">
    <property type="entry name" value="REGULATOR OF RPOS"/>
    <property type="match status" value="1"/>
</dbReference>
<dbReference type="FunFam" id="3.40.50.2300:FF:000001">
    <property type="entry name" value="DNA-binding response regulator PhoB"/>
    <property type="match status" value="1"/>
</dbReference>
<dbReference type="SUPFAM" id="SSF52172">
    <property type="entry name" value="CheY-like"/>
    <property type="match status" value="1"/>
</dbReference>
<keyword evidence="3" id="KW-0902">Two-component regulatory system</keyword>
<evidence type="ECO:0000259" key="11">
    <source>
        <dbReference type="PROSITE" id="PS51755"/>
    </source>
</evidence>
<dbReference type="GO" id="GO:0005829">
    <property type="term" value="C:cytosol"/>
    <property type="evidence" value="ECO:0007669"/>
    <property type="project" value="TreeGrafter"/>
</dbReference>
<feature type="DNA-binding region" description="OmpR/PhoB-type" evidence="9">
    <location>
        <begin position="118"/>
        <end position="212"/>
    </location>
</feature>
<name>A0A371J9D1_9FIRM</name>
<evidence type="ECO:0000256" key="8">
    <source>
        <dbReference type="PROSITE-ProRule" id="PRU00169"/>
    </source>
</evidence>
<reference evidence="12 13" key="1">
    <citation type="journal article" date="2017" name="Genome Announc.">
        <title>Draft Genome Sequence of Romboutsia weinsteinii sp. nov. Strain CCRI-19649(T) Isolated from Surface Water.</title>
        <authorList>
            <person name="Maheux A.F."/>
            <person name="Boudreau D.K."/>
            <person name="Berube E."/>
            <person name="Boissinot M."/>
            <person name="Cantin P."/>
            <person name="Raymond F."/>
            <person name="Corbeil J."/>
            <person name="Omar R.F."/>
            <person name="Bergeron M.G."/>
        </authorList>
    </citation>
    <scope>NUCLEOTIDE SEQUENCE [LARGE SCALE GENOMIC DNA]</scope>
    <source>
        <strain evidence="12 13">CCRI-19649</strain>
    </source>
</reference>
<feature type="domain" description="OmpR/PhoB-type" evidence="11">
    <location>
        <begin position="118"/>
        <end position="212"/>
    </location>
</feature>
<evidence type="ECO:0000256" key="2">
    <source>
        <dbReference type="ARBA" id="ARBA00022553"/>
    </source>
</evidence>
<protein>
    <recommendedName>
        <fullName evidence="1">Stage 0 sporulation protein A homolog</fullName>
    </recommendedName>
</protein>
<organism evidence="12 13">
    <name type="scientific">Romboutsia weinsteinii</name>
    <dbReference type="NCBI Taxonomy" id="2020949"/>
    <lineage>
        <taxon>Bacteria</taxon>
        <taxon>Bacillati</taxon>
        <taxon>Bacillota</taxon>
        <taxon>Clostridia</taxon>
        <taxon>Peptostreptococcales</taxon>
        <taxon>Peptostreptococcaceae</taxon>
        <taxon>Romboutsia</taxon>
    </lineage>
</organism>
<evidence type="ECO:0000256" key="9">
    <source>
        <dbReference type="PROSITE-ProRule" id="PRU01091"/>
    </source>
</evidence>
<evidence type="ECO:0000313" key="13">
    <source>
        <dbReference type="Proteomes" id="UP000215694"/>
    </source>
</evidence>
<dbReference type="AlphaFoldDB" id="A0A371J9D1"/>
<dbReference type="InterPro" id="IPR011006">
    <property type="entry name" value="CheY-like_superfamily"/>
</dbReference>
<dbReference type="InterPro" id="IPR036388">
    <property type="entry name" value="WH-like_DNA-bd_sf"/>
</dbReference>
<sequence>MNILVADDELSMLKIIKAYLEKDSMTVLTAKDGQQALDLFYKNKVDLAILDWMMPNIDGIDVCKEIKENSNTKVLMLTSKGLIDDEIEALNCGADEYIRKPFDPRVLMIRIKKLIGYSDALNIGKLKIDFRISKVHKGEEEIILTKTELELLKCFVNNKGMILSREKLLDIVWGMDYYGGLRTVDTHIRRLRAKLGDDVILTHRGLGYSLEDINDKAK</sequence>
<comment type="caution">
    <text evidence="12">The sequence shown here is derived from an EMBL/GenBank/DDBJ whole genome shotgun (WGS) entry which is preliminary data.</text>
</comment>
<keyword evidence="4" id="KW-0805">Transcription regulation</keyword>
<dbReference type="PANTHER" id="PTHR48111:SF73">
    <property type="entry name" value="ALKALINE PHOSPHATASE SYNTHESIS TRANSCRIPTIONAL REGULATORY PROTEIN PHOP"/>
    <property type="match status" value="1"/>
</dbReference>
<evidence type="ECO:0000256" key="5">
    <source>
        <dbReference type="ARBA" id="ARBA00023125"/>
    </source>
</evidence>
<comment type="function">
    <text evidence="7">May play the central regulatory role in sporulation. It may be an element of the effector pathway responsible for the activation of sporulation genes in response to nutritional stress. Spo0A may act in concert with spo0H (a sigma factor) to control the expression of some genes that are critical to the sporulation process.</text>
</comment>
<feature type="modified residue" description="4-aspartylphosphate" evidence="8">
    <location>
        <position position="51"/>
    </location>
</feature>
<accession>A0A371J9D1</accession>
<dbReference type="GO" id="GO:0032993">
    <property type="term" value="C:protein-DNA complex"/>
    <property type="evidence" value="ECO:0007669"/>
    <property type="project" value="TreeGrafter"/>
</dbReference>
<evidence type="ECO:0000256" key="6">
    <source>
        <dbReference type="ARBA" id="ARBA00023163"/>
    </source>
</evidence>
<proteinExistence type="predicted"/>
<dbReference type="Gene3D" id="1.10.10.10">
    <property type="entry name" value="Winged helix-like DNA-binding domain superfamily/Winged helix DNA-binding domain"/>
    <property type="match status" value="1"/>
</dbReference>
<dbReference type="EMBL" id="NOJY02000002">
    <property type="protein sequence ID" value="RDY29355.1"/>
    <property type="molecule type" value="Genomic_DNA"/>
</dbReference>
<evidence type="ECO:0000256" key="4">
    <source>
        <dbReference type="ARBA" id="ARBA00023015"/>
    </source>
</evidence>
<keyword evidence="2 8" id="KW-0597">Phosphoprotein</keyword>
<dbReference type="PROSITE" id="PS50110">
    <property type="entry name" value="RESPONSE_REGULATORY"/>
    <property type="match status" value="1"/>
</dbReference>
<dbReference type="Pfam" id="PF00486">
    <property type="entry name" value="Trans_reg_C"/>
    <property type="match status" value="1"/>
</dbReference>
<dbReference type="PROSITE" id="PS51755">
    <property type="entry name" value="OMPR_PHOB"/>
    <property type="match status" value="1"/>
</dbReference>
<gene>
    <name evidence="12" type="ORF">CHL78_001255</name>
</gene>
<dbReference type="Proteomes" id="UP000215694">
    <property type="component" value="Unassembled WGS sequence"/>
</dbReference>
<dbReference type="Gene3D" id="3.40.50.2300">
    <property type="match status" value="1"/>
</dbReference>
<dbReference type="InterPro" id="IPR001867">
    <property type="entry name" value="OmpR/PhoB-type_DNA-bd"/>
</dbReference>
<dbReference type="InterPro" id="IPR039420">
    <property type="entry name" value="WalR-like"/>
</dbReference>
<evidence type="ECO:0000256" key="3">
    <source>
        <dbReference type="ARBA" id="ARBA00023012"/>
    </source>
</evidence>
<keyword evidence="13" id="KW-1185">Reference proteome</keyword>
<dbReference type="SMART" id="SM00862">
    <property type="entry name" value="Trans_reg_C"/>
    <property type="match status" value="1"/>
</dbReference>
<dbReference type="OrthoDB" id="9790442at2"/>
<dbReference type="GO" id="GO:0000976">
    <property type="term" value="F:transcription cis-regulatory region binding"/>
    <property type="evidence" value="ECO:0007669"/>
    <property type="project" value="TreeGrafter"/>
</dbReference>
<dbReference type="InterPro" id="IPR001789">
    <property type="entry name" value="Sig_transdc_resp-reg_receiver"/>
</dbReference>
<keyword evidence="5 9" id="KW-0238">DNA-binding</keyword>
<evidence type="ECO:0000256" key="7">
    <source>
        <dbReference type="ARBA" id="ARBA00024867"/>
    </source>
</evidence>
<evidence type="ECO:0000256" key="1">
    <source>
        <dbReference type="ARBA" id="ARBA00018672"/>
    </source>
</evidence>